<dbReference type="Pfam" id="PF12974">
    <property type="entry name" value="Phosphonate-bd"/>
    <property type="match status" value="1"/>
</dbReference>
<keyword evidence="2" id="KW-1185">Reference proteome</keyword>
<dbReference type="SUPFAM" id="SSF53850">
    <property type="entry name" value="Periplasmic binding protein-like II"/>
    <property type="match status" value="1"/>
</dbReference>
<evidence type="ECO:0000313" key="1">
    <source>
        <dbReference type="EMBL" id="SHJ94034.1"/>
    </source>
</evidence>
<dbReference type="AlphaFoldDB" id="A0A1M6NEJ4"/>
<dbReference type="OrthoDB" id="5343002at2"/>
<sequence length="286" mass="32081">MRYLLANILISLVLSFLPFSCLAESGMIRLGFTINVFSKSDRNDASSALKAWASAVTRERSIHDQVTINVFDSVEEVQQRFAAKELDGATVNADEMLKIHPLPEFVYLPIVNNKPEVQYIILVNKNGATSLDKVRSGKVAFFEGQRMSLGRMWFDGLLIEEGIHNLEIVPEEKVSNAIFKVFFRQADAAIVTAEAFNLAVELNPQLGKDLLILKQSEPLIPGIFVFRSTWTGRSADVMDEALSQLHTTPGGQQVLTVFQSSRMEKLSVETLFPTLEFVKRHHQLLQ</sequence>
<reference evidence="1 2" key="1">
    <citation type="submission" date="2016-11" db="EMBL/GenBank/DDBJ databases">
        <authorList>
            <person name="Jaros S."/>
            <person name="Januszkiewicz K."/>
            <person name="Wedrychowicz H."/>
        </authorList>
    </citation>
    <scope>NUCLEOTIDE SEQUENCE [LARGE SCALE GENOMIC DNA]</scope>
    <source>
        <strain evidence="1 2">DSM 5091</strain>
    </source>
</reference>
<dbReference type="STRING" id="1122189.SAMN02745165_03586"/>
<protein>
    <submittedName>
        <fullName evidence="1">ABC transporter, phosphonate, substrate-binding protein</fullName>
    </submittedName>
</protein>
<dbReference type="EMBL" id="FQZT01000027">
    <property type="protein sequence ID" value="SHJ94034.1"/>
    <property type="molecule type" value="Genomic_DNA"/>
</dbReference>
<dbReference type="Proteomes" id="UP000184171">
    <property type="component" value="Unassembled WGS sequence"/>
</dbReference>
<name>A0A1M6NEJ4_MALRU</name>
<evidence type="ECO:0000313" key="2">
    <source>
        <dbReference type="Proteomes" id="UP000184171"/>
    </source>
</evidence>
<organism evidence="1 2">
    <name type="scientific">Malonomonas rubra DSM 5091</name>
    <dbReference type="NCBI Taxonomy" id="1122189"/>
    <lineage>
        <taxon>Bacteria</taxon>
        <taxon>Pseudomonadati</taxon>
        <taxon>Thermodesulfobacteriota</taxon>
        <taxon>Desulfuromonadia</taxon>
        <taxon>Desulfuromonadales</taxon>
        <taxon>Geopsychrobacteraceae</taxon>
        <taxon>Malonomonas</taxon>
    </lineage>
</organism>
<dbReference type="RefSeq" id="WP_072910095.1">
    <property type="nucleotide sequence ID" value="NZ_FQZT01000027.1"/>
</dbReference>
<proteinExistence type="predicted"/>
<gene>
    <name evidence="1" type="ORF">SAMN02745165_03586</name>
</gene>
<accession>A0A1M6NEJ4</accession>
<dbReference type="Gene3D" id="3.40.190.10">
    <property type="entry name" value="Periplasmic binding protein-like II"/>
    <property type="match status" value="2"/>
</dbReference>